<organism evidence="2 3">
    <name type="scientific">Wenjunlia tyrosinilytica</name>
    <dbReference type="NCBI Taxonomy" id="1544741"/>
    <lineage>
        <taxon>Bacteria</taxon>
        <taxon>Bacillati</taxon>
        <taxon>Actinomycetota</taxon>
        <taxon>Actinomycetes</taxon>
        <taxon>Kitasatosporales</taxon>
        <taxon>Streptomycetaceae</taxon>
        <taxon>Wenjunlia</taxon>
    </lineage>
</organism>
<feature type="region of interest" description="Disordered" evidence="1">
    <location>
        <begin position="1"/>
        <end position="37"/>
    </location>
</feature>
<protein>
    <submittedName>
        <fullName evidence="2">Uncharacterized protein</fullName>
    </submittedName>
</protein>
<name>A0A917ZSB1_9ACTN</name>
<reference evidence="2" key="2">
    <citation type="submission" date="2020-09" db="EMBL/GenBank/DDBJ databases">
        <authorList>
            <person name="Sun Q."/>
            <person name="Zhou Y."/>
        </authorList>
    </citation>
    <scope>NUCLEOTIDE SEQUENCE</scope>
    <source>
        <strain evidence="2">CGMCC 4.7201</strain>
    </source>
</reference>
<evidence type="ECO:0000313" key="2">
    <source>
        <dbReference type="EMBL" id="GGO89224.1"/>
    </source>
</evidence>
<evidence type="ECO:0000256" key="1">
    <source>
        <dbReference type="SAM" id="MobiDB-lite"/>
    </source>
</evidence>
<proteinExistence type="predicted"/>
<dbReference type="EMBL" id="BMMS01000012">
    <property type="protein sequence ID" value="GGO89224.1"/>
    <property type="molecule type" value="Genomic_DNA"/>
</dbReference>
<comment type="caution">
    <text evidence="2">The sequence shown here is derived from an EMBL/GenBank/DDBJ whole genome shotgun (WGS) entry which is preliminary data.</text>
</comment>
<keyword evidence="3" id="KW-1185">Reference proteome</keyword>
<feature type="compositionally biased region" description="Low complexity" evidence="1">
    <location>
        <begin position="1"/>
        <end position="22"/>
    </location>
</feature>
<evidence type="ECO:0000313" key="3">
    <source>
        <dbReference type="Proteomes" id="UP000641932"/>
    </source>
</evidence>
<sequence length="164" mass="16930">MLKAAPEGSPGPSGAAAVPGAACRGSGAPQGSGGTAGHRAVTICSEAVALRARPPDHWSMATGGGFVRRPDGSVVIALSLPHPGGEAGRLRVIVHAANRQRGLTRLRNLGFRAVHLRGNSAPPTPDEVSAVLYHPEGLVWRPVDAGPTDLWQPVSTLFRPARSH</sequence>
<dbReference type="AlphaFoldDB" id="A0A917ZSB1"/>
<reference evidence="2" key="1">
    <citation type="journal article" date="2014" name="Int. J. Syst. Evol. Microbiol.">
        <title>Complete genome sequence of Corynebacterium casei LMG S-19264T (=DSM 44701T), isolated from a smear-ripened cheese.</title>
        <authorList>
            <consortium name="US DOE Joint Genome Institute (JGI-PGF)"/>
            <person name="Walter F."/>
            <person name="Albersmeier A."/>
            <person name="Kalinowski J."/>
            <person name="Ruckert C."/>
        </authorList>
    </citation>
    <scope>NUCLEOTIDE SEQUENCE</scope>
    <source>
        <strain evidence="2">CGMCC 4.7201</strain>
    </source>
</reference>
<accession>A0A917ZSB1</accession>
<gene>
    <name evidence="2" type="ORF">GCM10012280_31870</name>
</gene>
<dbReference type="Proteomes" id="UP000641932">
    <property type="component" value="Unassembled WGS sequence"/>
</dbReference>